<comment type="subcellular location">
    <subcellularLocation>
        <location evidence="2">Endoplasmic reticulum</location>
    </subcellularLocation>
    <subcellularLocation>
        <location evidence="3">Membrane</location>
    </subcellularLocation>
    <subcellularLocation>
        <location evidence="1">Mitochondrion</location>
    </subcellularLocation>
</comment>
<keyword evidence="6" id="KW-0472">Membrane</keyword>
<evidence type="ECO:0000256" key="5">
    <source>
        <dbReference type="ARBA" id="ARBA00023128"/>
    </source>
</evidence>
<evidence type="ECO:0000313" key="7">
    <source>
        <dbReference type="EMBL" id="KAK4461462.1"/>
    </source>
</evidence>
<proteinExistence type="predicted"/>
<dbReference type="GO" id="GO:0005783">
    <property type="term" value="C:endoplasmic reticulum"/>
    <property type="evidence" value="ECO:0007669"/>
    <property type="project" value="UniProtKB-SubCell"/>
</dbReference>
<evidence type="ECO:0000256" key="1">
    <source>
        <dbReference type="ARBA" id="ARBA00004173"/>
    </source>
</evidence>
<dbReference type="InterPro" id="IPR029058">
    <property type="entry name" value="AB_hydrolase_fold"/>
</dbReference>
<keyword evidence="4" id="KW-0256">Endoplasmic reticulum</keyword>
<evidence type="ECO:0000256" key="3">
    <source>
        <dbReference type="ARBA" id="ARBA00004370"/>
    </source>
</evidence>
<evidence type="ECO:0000256" key="6">
    <source>
        <dbReference type="ARBA" id="ARBA00023136"/>
    </source>
</evidence>
<dbReference type="GO" id="GO:0016020">
    <property type="term" value="C:membrane"/>
    <property type="evidence" value="ECO:0007669"/>
    <property type="project" value="UniProtKB-SubCell"/>
</dbReference>
<evidence type="ECO:0000256" key="2">
    <source>
        <dbReference type="ARBA" id="ARBA00004240"/>
    </source>
</evidence>
<dbReference type="GO" id="GO:0005739">
    <property type="term" value="C:mitochondrion"/>
    <property type="evidence" value="ECO:0007669"/>
    <property type="project" value="UniProtKB-SubCell"/>
</dbReference>
<dbReference type="SUPFAM" id="SSF53474">
    <property type="entry name" value="alpha/beta-Hydrolases"/>
    <property type="match status" value="1"/>
</dbReference>
<keyword evidence="8" id="KW-1185">Reference proteome</keyword>
<reference evidence="7" key="1">
    <citation type="journal article" date="2023" name="Mol. Phylogenet. Evol.">
        <title>Genome-scale phylogeny and comparative genomics of the fungal order Sordariales.</title>
        <authorList>
            <person name="Hensen N."/>
            <person name="Bonometti L."/>
            <person name="Westerberg I."/>
            <person name="Brannstrom I.O."/>
            <person name="Guillou S."/>
            <person name="Cros-Aarteil S."/>
            <person name="Calhoun S."/>
            <person name="Haridas S."/>
            <person name="Kuo A."/>
            <person name="Mondo S."/>
            <person name="Pangilinan J."/>
            <person name="Riley R."/>
            <person name="LaButti K."/>
            <person name="Andreopoulos B."/>
            <person name="Lipzen A."/>
            <person name="Chen C."/>
            <person name="Yan M."/>
            <person name="Daum C."/>
            <person name="Ng V."/>
            <person name="Clum A."/>
            <person name="Steindorff A."/>
            <person name="Ohm R.A."/>
            <person name="Martin F."/>
            <person name="Silar P."/>
            <person name="Natvig D.O."/>
            <person name="Lalanne C."/>
            <person name="Gautier V."/>
            <person name="Ament-Velasquez S.L."/>
            <person name="Kruys A."/>
            <person name="Hutchinson M.I."/>
            <person name="Powell A.J."/>
            <person name="Barry K."/>
            <person name="Miller A.N."/>
            <person name="Grigoriev I.V."/>
            <person name="Debuchy R."/>
            <person name="Gladieux P."/>
            <person name="Hiltunen Thoren M."/>
            <person name="Johannesson H."/>
        </authorList>
    </citation>
    <scope>NUCLEOTIDE SEQUENCE</scope>
    <source>
        <strain evidence="7">PSN324</strain>
    </source>
</reference>
<dbReference type="Gene3D" id="3.40.50.1820">
    <property type="entry name" value="alpha/beta hydrolase"/>
    <property type="match status" value="1"/>
</dbReference>
<reference evidence="7" key="2">
    <citation type="submission" date="2023-06" db="EMBL/GenBank/DDBJ databases">
        <authorList>
            <consortium name="Lawrence Berkeley National Laboratory"/>
            <person name="Mondo S.J."/>
            <person name="Hensen N."/>
            <person name="Bonometti L."/>
            <person name="Westerberg I."/>
            <person name="Brannstrom I.O."/>
            <person name="Guillou S."/>
            <person name="Cros-Aarteil S."/>
            <person name="Calhoun S."/>
            <person name="Haridas S."/>
            <person name="Kuo A."/>
            <person name="Pangilinan J."/>
            <person name="Riley R."/>
            <person name="Labutti K."/>
            <person name="Andreopoulos B."/>
            <person name="Lipzen A."/>
            <person name="Chen C."/>
            <person name="Yanf M."/>
            <person name="Daum C."/>
            <person name="Ng V."/>
            <person name="Clum A."/>
            <person name="Steindorff A."/>
            <person name="Ohm R."/>
            <person name="Martin F."/>
            <person name="Silar P."/>
            <person name="Natvig D."/>
            <person name="Lalanne C."/>
            <person name="Gautier V."/>
            <person name="Ament-Velasquez S.L."/>
            <person name="Kruys A."/>
            <person name="Hutchinson M.I."/>
            <person name="Powell A.J."/>
            <person name="Barry K."/>
            <person name="Miller A.N."/>
            <person name="Grigoriev I.V."/>
            <person name="Debuchy R."/>
            <person name="Gladieux P."/>
            <person name="Thoren M.H."/>
            <person name="Johannesson H."/>
        </authorList>
    </citation>
    <scope>NUCLEOTIDE SEQUENCE</scope>
    <source>
        <strain evidence="7">PSN324</strain>
    </source>
</reference>
<dbReference type="AlphaFoldDB" id="A0AAV9HKT0"/>
<dbReference type="InterPro" id="IPR052374">
    <property type="entry name" value="SERAC1"/>
</dbReference>
<organism evidence="7 8">
    <name type="scientific">Cladorrhinum samala</name>
    <dbReference type="NCBI Taxonomy" id="585594"/>
    <lineage>
        <taxon>Eukaryota</taxon>
        <taxon>Fungi</taxon>
        <taxon>Dikarya</taxon>
        <taxon>Ascomycota</taxon>
        <taxon>Pezizomycotina</taxon>
        <taxon>Sordariomycetes</taxon>
        <taxon>Sordariomycetidae</taxon>
        <taxon>Sordariales</taxon>
        <taxon>Podosporaceae</taxon>
        <taxon>Cladorrhinum</taxon>
    </lineage>
</organism>
<dbReference type="Proteomes" id="UP001321749">
    <property type="component" value="Unassembled WGS sequence"/>
</dbReference>
<dbReference type="PANTHER" id="PTHR48182:SF2">
    <property type="entry name" value="PROTEIN SERAC1"/>
    <property type="match status" value="1"/>
</dbReference>
<keyword evidence="5" id="KW-0496">Mitochondrion</keyword>
<name>A0AAV9HKT0_9PEZI</name>
<evidence type="ECO:0000256" key="4">
    <source>
        <dbReference type="ARBA" id="ARBA00022824"/>
    </source>
</evidence>
<dbReference type="EMBL" id="MU864990">
    <property type="protein sequence ID" value="KAK4461462.1"/>
    <property type="molecule type" value="Genomic_DNA"/>
</dbReference>
<dbReference type="PANTHER" id="PTHR48182">
    <property type="entry name" value="PROTEIN SERAC1"/>
    <property type="match status" value="1"/>
</dbReference>
<sequence length="304" mass="33376">MDAATIEANRENAKRGVLGLHVVFDPPHKQQPGDGATDEITDFVFVHGLNGHCWETWRNADNSSSKSKWRKGAGEGVFWPVDLLPGKIENARIMTYQYESKVLCNKSTGSLSDTAGQLVRLLQEARAILGSRGPVVFVVHSLGGIVAKKVITMANDKNNKDWHDIGAATTGIVFFGTPHRGSDVANMVGPVQKITAVGWTMSRFLPLLKSHSDGLREVSDEFRHVAAKYTLVSFYEQHIHPGLREAVVDKSSARMGIPHEKTMMMGGDHSTMCKFSLNDPRFNTAWMAIQSATKAPPVRSDPQA</sequence>
<accession>A0AAV9HKT0</accession>
<gene>
    <name evidence="7" type="ORF">QBC42DRAFT_329790</name>
</gene>
<evidence type="ECO:0000313" key="8">
    <source>
        <dbReference type="Proteomes" id="UP001321749"/>
    </source>
</evidence>
<comment type="caution">
    <text evidence="7">The sequence shown here is derived from an EMBL/GenBank/DDBJ whole genome shotgun (WGS) entry which is preliminary data.</text>
</comment>
<protein>
    <submittedName>
        <fullName evidence="7">Protein SERAC1</fullName>
    </submittedName>
</protein>